<accession>A0A4U8S2U7</accession>
<dbReference type="Proteomes" id="UP000029878">
    <property type="component" value="Unassembled WGS sequence"/>
</dbReference>
<proteinExistence type="predicted"/>
<dbReference type="EMBL" id="JRPL02000037">
    <property type="protein sequence ID" value="TLD80053.1"/>
    <property type="molecule type" value="Genomic_DNA"/>
</dbReference>
<dbReference type="OrthoDB" id="9972079at2"/>
<protein>
    <submittedName>
        <fullName evidence="1">Uncharacterized protein</fullName>
    </submittedName>
</protein>
<organism evidence="1 2">
    <name type="scientific">Helicobacter trogontum</name>
    <dbReference type="NCBI Taxonomy" id="50960"/>
    <lineage>
        <taxon>Bacteria</taxon>
        <taxon>Pseudomonadati</taxon>
        <taxon>Campylobacterota</taxon>
        <taxon>Epsilonproteobacteria</taxon>
        <taxon>Campylobacterales</taxon>
        <taxon>Helicobacteraceae</taxon>
        <taxon>Helicobacter</taxon>
    </lineage>
</organism>
<evidence type="ECO:0000313" key="1">
    <source>
        <dbReference type="EMBL" id="TLD80053.1"/>
    </source>
</evidence>
<name>A0A4U8S2U7_9HELI</name>
<comment type="caution">
    <text evidence="1">The sequence shown here is derived from an EMBL/GenBank/DDBJ whole genome shotgun (WGS) entry which is preliminary data.</text>
</comment>
<dbReference type="RefSeq" id="WP_034344194.1">
    <property type="nucleotide sequence ID" value="NZ_FZNG01000011.1"/>
</dbReference>
<evidence type="ECO:0000313" key="2">
    <source>
        <dbReference type="Proteomes" id="UP000029878"/>
    </source>
</evidence>
<sequence length="77" mass="8854">MGEIYSIAAVVCVPSNRLITDENGEQFYECMTQEELERITQEKDKDTLKTYLFNALSMMDSTISTIATGIERDYLFK</sequence>
<reference evidence="1 2" key="1">
    <citation type="journal article" date="2014" name="Genome Announc.">
        <title>Draft genome sequences of eight enterohepatic helicobacter species isolated from both laboratory and wild rodents.</title>
        <authorList>
            <person name="Sheh A."/>
            <person name="Shen Z."/>
            <person name="Fox J.G."/>
        </authorList>
    </citation>
    <scope>NUCLEOTIDE SEQUENCE [LARGE SCALE GENOMIC DNA]</scope>
    <source>
        <strain evidence="1 2">ATCC 700114</strain>
    </source>
</reference>
<gene>
    <name evidence="1" type="ORF">LS81_009725</name>
</gene>
<dbReference type="AlphaFoldDB" id="A0A4U8S2U7"/>